<sequence length="187" mass="20349">MKKIALALLCLFAAKFAPLQAQVTGWSYTTDFPWIYLQDESSWGYFFESNGQYFIFVQNSGEYINAGEVVGNSPLSIANQTFTFDVEDNGQFGVLTLRFFSNGTLSGEFRIGSSTSALTGQYIFTKQGANLGALQVEFVEGQNVEEGLFFLEFGGDNTGSYMAAFAPDGQPLGVGDDGLFGSFQIAQ</sequence>
<dbReference type="KEGG" id="puo:RZN69_01785"/>
<dbReference type="Proteomes" id="UP001304300">
    <property type="component" value="Chromosome"/>
</dbReference>
<reference evidence="2 3" key="1">
    <citation type="submission" date="2023-10" db="EMBL/GenBank/DDBJ databases">
        <title>Rubellicoccus peritrichatus gen. nov., sp. nov., isolated from an algae of coral reef tank.</title>
        <authorList>
            <person name="Luo J."/>
        </authorList>
    </citation>
    <scope>NUCLEOTIDE SEQUENCE [LARGE SCALE GENOMIC DNA]</scope>
    <source>
        <strain evidence="2 3">CR14</strain>
    </source>
</reference>
<feature type="signal peptide" evidence="1">
    <location>
        <begin position="1"/>
        <end position="21"/>
    </location>
</feature>
<feature type="chain" id="PRO_5042905946" evidence="1">
    <location>
        <begin position="22"/>
        <end position="187"/>
    </location>
</feature>
<evidence type="ECO:0000256" key="1">
    <source>
        <dbReference type="SAM" id="SignalP"/>
    </source>
</evidence>
<proteinExistence type="predicted"/>
<evidence type="ECO:0000313" key="3">
    <source>
        <dbReference type="Proteomes" id="UP001304300"/>
    </source>
</evidence>
<keyword evidence="1" id="KW-0732">Signal</keyword>
<evidence type="ECO:0000313" key="2">
    <source>
        <dbReference type="EMBL" id="WOO41802.1"/>
    </source>
</evidence>
<gene>
    <name evidence="2" type="ORF">RZN69_01785</name>
</gene>
<dbReference type="AlphaFoldDB" id="A0AAQ3LAQ8"/>
<dbReference type="EMBL" id="CP136920">
    <property type="protein sequence ID" value="WOO41802.1"/>
    <property type="molecule type" value="Genomic_DNA"/>
</dbReference>
<protein>
    <submittedName>
        <fullName evidence="2">Uncharacterized protein</fullName>
    </submittedName>
</protein>
<keyword evidence="3" id="KW-1185">Reference proteome</keyword>
<dbReference type="RefSeq" id="WP_317834286.1">
    <property type="nucleotide sequence ID" value="NZ_CP136920.1"/>
</dbReference>
<name>A0AAQ3LAQ8_9BACT</name>
<accession>A0AAQ3LAQ8</accession>
<organism evidence="2 3">
    <name type="scientific">Rubellicoccus peritrichatus</name>
    <dbReference type="NCBI Taxonomy" id="3080537"/>
    <lineage>
        <taxon>Bacteria</taxon>
        <taxon>Pseudomonadati</taxon>
        <taxon>Verrucomicrobiota</taxon>
        <taxon>Opitutia</taxon>
        <taxon>Puniceicoccales</taxon>
        <taxon>Cerasicoccaceae</taxon>
        <taxon>Rubellicoccus</taxon>
    </lineage>
</organism>